<accession>A0ABQ3QCJ6</accession>
<gene>
    <name evidence="1" type="ORF">Sdagh_67360</name>
</gene>
<name>A0ABQ3QCJ6_9ACTN</name>
<sequence length="163" mass="17908">MHKTPARRVGFRALATATGPVTHQSLDAVADGHVADHLRALLVPHGVLVVRDEHLARIEQWLPKVLGRLPDAAERRSVERWARRQPLRRLHRQAEHTSSGQACGIRQEIRAVVRLLEWLPEQGGNLAACTQDHVDAYLATGTAGRPQPRAFCTGPAATSTPEP</sequence>
<dbReference type="EMBL" id="BNDX01000018">
    <property type="protein sequence ID" value="GHI35006.1"/>
    <property type="molecule type" value="Genomic_DNA"/>
</dbReference>
<comment type="caution">
    <text evidence="1">The sequence shown here is derived from an EMBL/GenBank/DDBJ whole genome shotgun (WGS) entry which is preliminary data.</text>
</comment>
<reference evidence="1" key="1">
    <citation type="submission" date="2024-05" db="EMBL/GenBank/DDBJ databases">
        <title>Whole genome shotgun sequence of Streptomyces daghestanicus NBRC 12762.</title>
        <authorList>
            <person name="Komaki H."/>
            <person name="Tamura T."/>
        </authorList>
    </citation>
    <scope>NUCLEOTIDE SEQUENCE</scope>
    <source>
        <strain evidence="1">NBRC 12762</strain>
    </source>
</reference>
<evidence type="ECO:0000313" key="1">
    <source>
        <dbReference type="EMBL" id="GHI35006.1"/>
    </source>
</evidence>
<organism evidence="1 2">
    <name type="scientific">Streptomyces daghestanicus</name>
    <dbReference type="NCBI Taxonomy" id="66885"/>
    <lineage>
        <taxon>Bacteria</taxon>
        <taxon>Bacillati</taxon>
        <taxon>Actinomycetota</taxon>
        <taxon>Actinomycetes</taxon>
        <taxon>Kitasatosporales</taxon>
        <taxon>Streptomycetaceae</taxon>
        <taxon>Streptomyces</taxon>
    </lineage>
</organism>
<evidence type="ECO:0008006" key="3">
    <source>
        <dbReference type="Google" id="ProtNLM"/>
    </source>
</evidence>
<dbReference type="Proteomes" id="UP001052655">
    <property type="component" value="Unassembled WGS sequence"/>
</dbReference>
<protein>
    <recommendedName>
        <fullName evidence="3">Transposase</fullName>
    </recommendedName>
</protein>
<keyword evidence="2" id="KW-1185">Reference proteome</keyword>
<proteinExistence type="predicted"/>
<evidence type="ECO:0000313" key="2">
    <source>
        <dbReference type="Proteomes" id="UP001052655"/>
    </source>
</evidence>